<gene>
    <name evidence="1" type="ORF">Hsw_PB0003</name>
</gene>
<protein>
    <submittedName>
        <fullName evidence="1">Uncharacterized protein</fullName>
    </submittedName>
</protein>
<evidence type="ECO:0000313" key="2">
    <source>
        <dbReference type="Proteomes" id="UP000019423"/>
    </source>
</evidence>
<dbReference type="KEGG" id="hsw:Hsw_PB0003"/>
<sequence>MIDFWGITSNPDPAQNCATCVKAADLLGDHPDATGTKTYYYYTTVGKRKQLNTAVSYVSIPYAATEIGAATVPFKYRFGNTSKIVSNQLLSDISAGLYIGRKWGRTRFYADKERNHNSAAFTIGFMLSPTIISIDSTNTRNEVKTKSDEMGITTALATMYSYRDISFGLFFGADHPVTGRSGRWVYANKPWIGFGLGYKLSMLGGGKD</sequence>
<dbReference type="Proteomes" id="UP000019423">
    <property type="component" value="Plasmid pHsw2"/>
</dbReference>
<evidence type="ECO:0000313" key="1">
    <source>
        <dbReference type="EMBL" id="AHJ95293.1"/>
    </source>
</evidence>
<dbReference type="AlphaFoldDB" id="W8ERS3"/>
<dbReference type="eggNOG" id="ENOG50335W3">
    <property type="taxonomic scope" value="Bacteria"/>
</dbReference>
<accession>W8ERS3</accession>
<geneLocation type="plasmid" evidence="1 2">
    <name>pHsw2</name>
</geneLocation>
<reference evidence="1 2" key="1">
    <citation type="submission" date="2014-01" db="EMBL/GenBank/DDBJ databases">
        <title>Complete sequence of plasmid2 of ionizing-radiation resistance bacterium Hymenobacter swuensis DY53.</title>
        <authorList>
            <person name="Jung J.-H."/>
            <person name="Jeong S.-W."/>
            <person name="Joe M.-H."/>
            <person name="Cho y.-j."/>
            <person name="Kim M.-K."/>
            <person name="Lim S.-Y."/>
        </authorList>
    </citation>
    <scope>NUCLEOTIDE SEQUENCE [LARGE SCALE GENOMIC DNA]</scope>
    <source>
        <strain evidence="1 2">DY53</strain>
        <plasmid evidence="1 2">pHsw2</plasmid>
    </source>
</reference>
<dbReference type="EMBL" id="CP007143">
    <property type="protein sequence ID" value="AHJ95293.1"/>
    <property type="molecule type" value="Genomic_DNA"/>
</dbReference>
<name>W8ERS3_9BACT</name>
<proteinExistence type="predicted"/>
<keyword evidence="1" id="KW-0614">Plasmid</keyword>
<keyword evidence="2" id="KW-1185">Reference proteome</keyword>
<dbReference type="HOGENOM" id="CLU_1319473_0_0_10"/>
<dbReference type="PATRIC" id="fig|1227739.3.peg.3"/>
<organism evidence="1 2">
    <name type="scientific">Hymenobacter swuensis DY53</name>
    <dbReference type="NCBI Taxonomy" id="1227739"/>
    <lineage>
        <taxon>Bacteria</taxon>
        <taxon>Pseudomonadati</taxon>
        <taxon>Bacteroidota</taxon>
        <taxon>Cytophagia</taxon>
        <taxon>Cytophagales</taxon>
        <taxon>Hymenobacteraceae</taxon>
        <taxon>Hymenobacter</taxon>
    </lineage>
</organism>